<dbReference type="Pfam" id="PF01595">
    <property type="entry name" value="CNNM"/>
    <property type="match status" value="1"/>
</dbReference>
<comment type="similarity">
    <text evidence="2">Belongs to the UPF0053 family.</text>
</comment>
<evidence type="ECO:0000313" key="14">
    <source>
        <dbReference type="Proteomes" id="UP000316425"/>
    </source>
</evidence>
<dbReference type="PROSITE" id="PS51846">
    <property type="entry name" value="CNNM"/>
    <property type="match status" value="1"/>
</dbReference>
<evidence type="ECO:0000256" key="9">
    <source>
        <dbReference type="PROSITE-ProRule" id="PRU01193"/>
    </source>
</evidence>
<comment type="subcellular location">
    <subcellularLocation>
        <location evidence="1">Membrane</location>
        <topology evidence="1">Multi-pass membrane protein</topology>
    </subcellularLocation>
</comment>
<sequence length="412" mass="46861">MIIAIILLLFVSLFFSGSETALTASNKMRLRTQYNQGNTKAGKLLDLVSKPSEFITTILIGNNIANILLPTLVTTFAIQQGINVGIASAILTITVIVFAEVFPKSVAAAFPDRISMLVYPVIRFFTFIFKPFTIVLNWLTGLLTKALSKGQNNDNTYSKEELRTMVELADSEGTFQRDESSRIIGVLDFNRLNVKDVLKTPRVEVIGLSHNSTYEEVREIVIANPYTRYPVYDKTIDHLIGIFHSKFLIQWSAEPDKKLTDFADMHPLIVYEFHNSEWVFKRMIKENKHMAIVLDEYGGTEGILSMEDIIEAMIGLEIEDELDPTDDPLIEKLSEDEIICDGKITLHRLNSLFQTKIPEEEDVLAGFILKELTDFPKQDQEFEYEGLKFSILELDRRTIGKVRITKMEESES</sequence>
<evidence type="ECO:0000256" key="3">
    <source>
        <dbReference type="ARBA" id="ARBA00022692"/>
    </source>
</evidence>
<evidence type="ECO:0000259" key="12">
    <source>
        <dbReference type="PROSITE" id="PS51846"/>
    </source>
</evidence>
<evidence type="ECO:0000259" key="11">
    <source>
        <dbReference type="PROSITE" id="PS51371"/>
    </source>
</evidence>
<keyword evidence="3 9" id="KW-0812">Transmembrane</keyword>
<dbReference type="Proteomes" id="UP000316425">
    <property type="component" value="Unassembled WGS sequence"/>
</dbReference>
<dbReference type="SMART" id="SM01091">
    <property type="entry name" value="CorC_HlyC"/>
    <property type="match status" value="1"/>
</dbReference>
<evidence type="ECO:0000313" key="13">
    <source>
        <dbReference type="EMBL" id="TSJ60800.1"/>
    </source>
</evidence>
<dbReference type="SUPFAM" id="SSF56176">
    <property type="entry name" value="FAD-binding/transporter-associated domain-like"/>
    <property type="match status" value="1"/>
</dbReference>
<dbReference type="Gene3D" id="3.30.465.10">
    <property type="match status" value="1"/>
</dbReference>
<proteinExistence type="inferred from homology"/>
<organism evidence="13 14">
    <name type="scientific">Allobacillus salarius</name>
    <dbReference type="NCBI Taxonomy" id="1955272"/>
    <lineage>
        <taxon>Bacteria</taxon>
        <taxon>Bacillati</taxon>
        <taxon>Bacillota</taxon>
        <taxon>Bacilli</taxon>
        <taxon>Bacillales</taxon>
        <taxon>Bacillaceae</taxon>
        <taxon>Allobacillus</taxon>
    </lineage>
</organism>
<dbReference type="PROSITE" id="PS51371">
    <property type="entry name" value="CBS"/>
    <property type="match status" value="2"/>
</dbReference>
<keyword evidence="5 9" id="KW-1133">Transmembrane helix</keyword>
<keyword evidence="7 9" id="KW-0472">Membrane</keyword>
<dbReference type="SUPFAM" id="SSF54631">
    <property type="entry name" value="CBS-domain pair"/>
    <property type="match status" value="1"/>
</dbReference>
<gene>
    <name evidence="13" type="ORF">FPQ13_11610</name>
</gene>
<feature type="transmembrane region" description="Helical" evidence="10">
    <location>
        <begin position="122"/>
        <end position="143"/>
    </location>
</feature>
<dbReference type="GO" id="GO:0005886">
    <property type="term" value="C:plasma membrane"/>
    <property type="evidence" value="ECO:0007669"/>
    <property type="project" value="TreeGrafter"/>
</dbReference>
<protein>
    <submittedName>
        <fullName evidence="13">DUF21 domain-containing protein</fullName>
    </submittedName>
</protein>
<dbReference type="Pfam" id="PF03471">
    <property type="entry name" value="CorC_HlyC"/>
    <property type="match status" value="1"/>
</dbReference>
<dbReference type="RefSeq" id="WP_144089497.1">
    <property type="nucleotide sequence ID" value="NZ_VMHE01000029.1"/>
</dbReference>
<keyword evidence="14" id="KW-1185">Reference proteome</keyword>
<dbReference type="CDD" id="cd04590">
    <property type="entry name" value="CBS_pair_CorC_HlyC_assoc"/>
    <property type="match status" value="1"/>
</dbReference>
<dbReference type="OrthoDB" id="9798188at2"/>
<dbReference type="InterPro" id="IPR002550">
    <property type="entry name" value="CNNM"/>
</dbReference>
<dbReference type="Gene3D" id="3.10.580.10">
    <property type="entry name" value="CBS-domain"/>
    <property type="match status" value="1"/>
</dbReference>
<dbReference type="InterPro" id="IPR016169">
    <property type="entry name" value="FAD-bd_PCMH_sub2"/>
</dbReference>
<evidence type="ECO:0000256" key="6">
    <source>
        <dbReference type="ARBA" id="ARBA00023122"/>
    </source>
</evidence>
<dbReference type="InterPro" id="IPR036318">
    <property type="entry name" value="FAD-bd_PCMH-like_sf"/>
</dbReference>
<dbReference type="PANTHER" id="PTHR22777:SF17">
    <property type="entry name" value="UPF0053 PROTEIN SLL0260"/>
    <property type="match status" value="1"/>
</dbReference>
<evidence type="ECO:0000256" key="10">
    <source>
        <dbReference type="SAM" id="Phobius"/>
    </source>
</evidence>
<evidence type="ECO:0000256" key="1">
    <source>
        <dbReference type="ARBA" id="ARBA00004141"/>
    </source>
</evidence>
<evidence type="ECO:0000256" key="5">
    <source>
        <dbReference type="ARBA" id="ARBA00022989"/>
    </source>
</evidence>
<feature type="domain" description="CBS" evidence="11">
    <location>
        <begin position="199"/>
        <end position="259"/>
    </location>
</feature>
<dbReference type="InterPro" id="IPR005170">
    <property type="entry name" value="Transptr-assoc_dom"/>
</dbReference>
<keyword evidence="6 8" id="KW-0129">CBS domain</keyword>
<name>A0A556P8U2_9BACI</name>
<dbReference type="AlphaFoldDB" id="A0A556P8U2"/>
<dbReference type="Pfam" id="PF00571">
    <property type="entry name" value="CBS"/>
    <property type="match status" value="1"/>
</dbReference>
<feature type="domain" description="CNNM transmembrane" evidence="12">
    <location>
        <begin position="1"/>
        <end position="179"/>
    </location>
</feature>
<evidence type="ECO:0000256" key="2">
    <source>
        <dbReference type="ARBA" id="ARBA00006337"/>
    </source>
</evidence>
<feature type="transmembrane region" description="Helical" evidence="10">
    <location>
        <begin position="54"/>
        <end position="77"/>
    </location>
</feature>
<dbReference type="InterPro" id="IPR044751">
    <property type="entry name" value="Ion_transp-like_CBS"/>
</dbReference>
<dbReference type="InterPro" id="IPR046342">
    <property type="entry name" value="CBS_dom_sf"/>
</dbReference>
<evidence type="ECO:0000256" key="4">
    <source>
        <dbReference type="ARBA" id="ARBA00022737"/>
    </source>
</evidence>
<comment type="caution">
    <text evidence="13">The sequence shown here is derived from an EMBL/GenBank/DDBJ whole genome shotgun (WGS) entry which is preliminary data.</text>
</comment>
<dbReference type="PANTHER" id="PTHR22777">
    <property type="entry name" value="HEMOLYSIN-RELATED"/>
    <property type="match status" value="1"/>
</dbReference>
<feature type="domain" description="CBS" evidence="11">
    <location>
        <begin position="263"/>
        <end position="321"/>
    </location>
</feature>
<evidence type="ECO:0000256" key="8">
    <source>
        <dbReference type="PROSITE-ProRule" id="PRU00703"/>
    </source>
</evidence>
<keyword evidence="4" id="KW-0677">Repeat</keyword>
<accession>A0A556P8U2</accession>
<dbReference type="GO" id="GO:0050660">
    <property type="term" value="F:flavin adenine dinucleotide binding"/>
    <property type="evidence" value="ECO:0007669"/>
    <property type="project" value="InterPro"/>
</dbReference>
<feature type="transmembrane region" description="Helical" evidence="10">
    <location>
        <begin position="84"/>
        <end position="102"/>
    </location>
</feature>
<dbReference type="EMBL" id="VMHE01000029">
    <property type="protein sequence ID" value="TSJ60800.1"/>
    <property type="molecule type" value="Genomic_DNA"/>
</dbReference>
<reference evidence="13 14" key="1">
    <citation type="submission" date="2019-07" db="EMBL/GenBank/DDBJ databases">
        <title>Allobacillus sp. nov. SKP isolated from shrimp paste of Euphausiacea.</title>
        <authorList>
            <person name="Kanchanasin P."/>
            <person name="Tanasupawat S."/>
            <person name="Shi W."/>
            <person name="Wu L."/>
            <person name="Ma J."/>
        </authorList>
    </citation>
    <scope>NUCLEOTIDE SEQUENCE [LARGE SCALE GENOMIC DNA]</scope>
    <source>
        <strain evidence="13 14">SKP4-8</strain>
    </source>
</reference>
<dbReference type="InterPro" id="IPR000644">
    <property type="entry name" value="CBS_dom"/>
</dbReference>
<evidence type="ECO:0000256" key="7">
    <source>
        <dbReference type="ARBA" id="ARBA00023136"/>
    </source>
</evidence>